<comment type="caution">
    <text evidence="22">Lacks conserved residue(s) required for the propagation of feature annotation.</text>
</comment>
<evidence type="ECO:0000256" key="4">
    <source>
        <dbReference type="ARBA" id="ARBA00005189"/>
    </source>
</evidence>
<dbReference type="SMART" id="SM00184">
    <property type="entry name" value="RING"/>
    <property type="match status" value="1"/>
</dbReference>
<dbReference type="InterPro" id="IPR004277">
    <property type="entry name" value="PSS"/>
</dbReference>
<evidence type="ECO:0000256" key="7">
    <source>
        <dbReference type="ARBA" id="ARBA00022679"/>
    </source>
</evidence>
<dbReference type="Gene3D" id="2.120.10.30">
    <property type="entry name" value="TolB, C-terminal domain"/>
    <property type="match status" value="2"/>
</dbReference>
<keyword evidence="17 22" id="KW-0594">Phospholipid biosynthesis</keyword>
<comment type="catalytic activity">
    <reaction evidence="19">
        <text>a 1,2-diacyl-sn-glycero-3-phosphoethanolamine + L-serine = a 1,2-diacyl-sn-glycero-3-phospho-L-serine + ethanolamine</text>
        <dbReference type="Rhea" id="RHEA:27606"/>
        <dbReference type="ChEBI" id="CHEBI:33384"/>
        <dbReference type="ChEBI" id="CHEBI:57262"/>
        <dbReference type="ChEBI" id="CHEBI:57603"/>
        <dbReference type="ChEBI" id="CHEBI:64612"/>
        <dbReference type="EC" id="2.7.8.29"/>
    </reaction>
    <physiologicalReaction direction="left-to-right" evidence="19">
        <dbReference type="Rhea" id="RHEA:27607"/>
    </physiologicalReaction>
</comment>
<evidence type="ECO:0000256" key="19">
    <source>
        <dbReference type="ARBA" id="ARBA00023686"/>
    </source>
</evidence>
<evidence type="ECO:0000256" key="15">
    <source>
        <dbReference type="ARBA" id="ARBA00023098"/>
    </source>
</evidence>
<dbReference type="EC" id="2.7.8.29" evidence="22"/>
<evidence type="ECO:0000259" key="23">
    <source>
        <dbReference type="PROSITE" id="PS50089"/>
    </source>
</evidence>
<keyword evidence="7 22" id="KW-0808">Transferase</keyword>
<evidence type="ECO:0000256" key="17">
    <source>
        <dbReference type="ARBA" id="ARBA00023209"/>
    </source>
</evidence>
<dbReference type="PROSITE" id="PS50089">
    <property type="entry name" value="ZF_RING_2"/>
    <property type="match status" value="1"/>
</dbReference>
<keyword evidence="16 22" id="KW-0472">Membrane</keyword>
<dbReference type="GO" id="GO:0061630">
    <property type="term" value="F:ubiquitin protein ligase activity"/>
    <property type="evidence" value="ECO:0007669"/>
    <property type="project" value="UniProtKB-EC"/>
</dbReference>
<comment type="function">
    <text evidence="22">Catalyzes a base-exchange reaction in which the polar head group of phosphatidylethanolamine (PE) is replaced by L-serine.</text>
</comment>
<evidence type="ECO:0000256" key="5">
    <source>
        <dbReference type="ARBA" id="ARBA00008671"/>
    </source>
</evidence>
<dbReference type="EMBL" id="VCAZ01000005">
    <property type="protein sequence ID" value="TSK20084.1"/>
    <property type="molecule type" value="Genomic_DNA"/>
</dbReference>
<dbReference type="CDD" id="cd16516">
    <property type="entry name" value="RING-HC_malin"/>
    <property type="match status" value="1"/>
</dbReference>
<dbReference type="SUPFAM" id="SSF57850">
    <property type="entry name" value="RING/U-box"/>
    <property type="match status" value="1"/>
</dbReference>
<dbReference type="PROSITE" id="PS00518">
    <property type="entry name" value="ZF_RING_1"/>
    <property type="match status" value="1"/>
</dbReference>
<keyword evidence="25" id="KW-1185">Reference proteome</keyword>
<dbReference type="AlphaFoldDB" id="A0A556TLP5"/>
<sequence>MAASVFTSRTLSKDDGRYRTHFRMINEQQVEDITIEFFYKPHTITLLTCTVLSLMYFAFTRDDGNQDSNLRVGLIVIISFFSVISVLAFPNGPFTRPHPAIWRIVFGLSVLYFLFLVFIIFLNWEQVKGLMYWLDPNLRYAKREADIMEYAVNCHVITWERILSHFDIFAFSHFWGWGMKALLIRSYGLCWTISITWELTELFFMHLLPNFAECWWDQVILDILLCNGGGIWLGMTVCRFLEMRTYHWASINAIAFLEALACVKFGQDLFPKTQILYVILWLLCLNLSECEDSVYMGTEDNVCVKGAEEVLDEIHSDLLECKVCFETFSSEPRARRPRNLPCGHVICLACVCALSRAESHRLECPFCRKQCDQGGTYECQVLIDLQEMIGSYFLQKKSRNVKEDSGSGVMRLQGAFGGWGPLINPTGVAVFGASQDVLVVHGGHQRVTVFGRRGQFLRSFGRFGHKSFEICHPLDLAVTPDGHVVVTDAGDQSVKVFSSTGSPVITVSEFRLPWGVDVDVLGNVIVTDAEAGTLSQMLIDFGRGDILVKKVMVEDLKTPRAVACCRASGRVAVVEHLQIAEEDALVTQLKVFSSDFVPLRQLDAFSFHPLRLSITTITFSRDGDLIGADVNQGLVWSLEDVQEAPALTPLVSEGLVRPVGLVMTDEDALIVLDAGDHTVKTFTRDTEDFYIYKK</sequence>
<keyword evidence="15 22" id="KW-0443">Lipid metabolism</keyword>
<comment type="catalytic activity">
    <reaction evidence="1">
        <text>S-ubiquitinyl-[E2 ubiquitin-conjugating enzyme]-L-cysteine + [acceptor protein]-L-lysine = [E2 ubiquitin-conjugating enzyme]-L-cysteine + N(6)-ubiquitinyl-[acceptor protein]-L-lysine.</text>
        <dbReference type="EC" id="2.3.2.27"/>
    </reaction>
</comment>
<dbReference type="GO" id="GO:0006659">
    <property type="term" value="P:phosphatidylserine biosynthetic process"/>
    <property type="evidence" value="ECO:0007669"/>
    <property type="project" value="UniProtKB-UniRule"/>
</dbReference>
<dbReference type="PROSITE" id="PS51125">
    <property type="entry name" value="NHL"/>
    <property type="match status" value="1"/>
</dbReference>
<comment type="similarity">
    <text evidence="5 22">Belongs to the phosphatidyl serine synthase family.</text>
</comment>
<evidence type="ECO:0000256" key="1">
    <source>
        <dbReference type="ARBA" id="ARBA00000900"/>
    </source>
</evidence>
<keyword evidence="9" id="KW-0479">Metal-binding</keyword>
<accession>A0A556TLP5</accession>
<evidence type="ECO:0000256" key="3">
    <source>
        <dbReference type="ARBA" id="ARBA00004916"/>
    </source>
</evidence>
<keyword evidence="8 22" id="KW-0812">Transmembrane</keyword>
<dbReference type="SUPFAM" id="SSF101898">
    <property type="entry name" value="NHL repeat"/>
    <property type="match status" value="1"/>
</dbReference>
<keyword evidence="18 22" id="KW-1208">Phospholipid metabolism</keyword>
<keyword evidence="12 22" id="KW-0256">Endoplasmic reticulum</keyword>
<proteinExistence type="inferred from homology"/>
<feature type="transmembrane region" description="Helical" evidence="22">
    <location>
        <begin position="71"/>
        <end position="89"/>
    </location>
</feature>
<feature type="transmembrane region" description="Helical" evidence="22">
    <location>
        <begin position="219"/>
        <end position="241"/>
    </location>
</feature>
<reference evidence="24 25" key="1">
    <citation type="journal article" date="2019" name="Genome Biol. Evol.">
        <title>Whole-Genome Sequencing of the Giant Devil Catfish, Bagarius yarrelli.</title>
        <authorList>
            <person name="Jiang W."/>
            <person name="Lv Y."/>
            <person name="Cheng L."/>
            <person name="Yang K."/>
            <person name="Chao B."/>
            <person name="Wang X."/>
            <person name="Li Y."/>
            <person name="Pan X."/>
            <person name="You X."/>
            <person name="Zhang Y."/>
            <person name="Yang J."/>
            <person name="Li J."/>
            <person name="Zhang X."/>
            <person name="Liu S."/>
            <person name="Sun C."/>
            <person name="Yang J."/>
            <person name="Shi Q."/>
        </authorList>
    </citation>
    <scope>NUCLEOTIDE SEQUENCE [LARGE SCALE GENOMIC DNA]</scope>
    <source>
        <strain evidence="24">JWS20170419001</strain>
        <tissue evidence="24">Muscle</tissue>
    </source>
</reference>
<dbReference type="Gene3D" id="3.30.40.10">
    <property type="entry name" value="Zinc/RING finger domain, C3HC4 (zinc finger)"/>
    <property type="match status" value="1"/>
</dbReference>
<evidence type="ECO:0000256" key="2">
    <source>
        <dbReference type="ARBA" id="ARBA00004477"/>
    </source>
</evidence>
<feature type="transmembrane region" description="Helical" evidence="22">
    <location>
        <begin position="101"/>
        <end position="124"/>
    </location>
</feature>
<dbReference type="PANTHER" id="PTHR15362">
    <property type="entry name" value="PHOSPHATIDYLINOSITOL SYNTHASE"/>
    <property type="match status" value="1"/>
</dbReference>
<feature type="transmembrane region" description="Helical" evidence="22">
    <location>
        <begin position="42"/>
        <end position="59"/>
    </location>
</feature>
<keyword evidence="14 22" id="KW-1133">Transmembrane helix</keyword>
<dbReference type="Pfam" id="PF03034">
    <property type="entry name" value="PSS"/>
    <property type="match status" value="1"/>
</dbReference>
<dbReference type="CDD" id="cd14961">
    <property type="entry name" value="NHL_TRIM32_like"/>
    <property type="match status" value="1"/>
</dbReference>
<evidence type="ECO:0000256" key="13">
    <source>
        <dbReference type="ARBA" id="ARBA00022833"/>
    </source>
</evidence>
<evidence type="ECO:0000256" key="9">
    <source>
        <dbReference type="ARBA" id="ARBA00022723"/>
    </source>
</evidence>
<comment type="subcellular location">
    <subcellularLocation>
        <location evidence="2 22">Endoplasmic reticulum membrane</location>
        <topology evidence="2 22">Multi-pass membrane protein</topology>
    </subcellularLocation>
</comment>
<dbReference type="GO" id="GO:0005789">
    <property type="term" value="C:endoplasmic reticulum membrane"/>
    <property type="evidence" value="ECO:0007669"/>
    <property type="project" value="UniProtKB-SubCell"/>
</dbReference>
<dbReference type="Proteomes" id="UP000319801">
    <property type="component" value="Unassembled WGS sequence"/>
</dbReference>
<comment type="caution">
    <text evidence="24">The sequence shown here is derived from an EMBL/GenBank/DDBJ whole genome shotgun (WGS) entry which is preliminary data.</text>
</comment>
<evidence type="ECO:0000256" key="11">
    <source>
        <dbReference type="ARBA" id="ARBA00022771"/>
    </source>
</evidence>
<evidence type="ECO:0000256" key="8">
    <source>
        <dbReference type="ARBA" id="ARBA00022692"/>
    </source>
</evidence>
<dbReference type="InterPro" id="IPR001258">
    <property type="entry name" value="NHL_repeat"/>
</dbReference>
<feature type="repeat" description="NHL" evidence="21">
    <location>
        <begin position="457"/>
        <end position="500"/>
    </location>
</feature>
<keyword evidence="13" id="KW-0862">Zinc</keyword>
<comment type="pathway">
    <text evidence="4">Lipid metabolism.</text>
</comment>
<gene>
    <name evidence="24" type="ORF">Baya_1632</name>
</gene>
<keyword evidence="6 22" id="KW-0444">Lipid biosynthesis</keyword>
<evidence type="ECO:0000256" key="6">
    <source>
        <dbReference type="ARBA" id="ARBA00022516"/>
    </source>
</evidence>
<dbReference type="GO" id="GO:0008270">
    <property type="term" value="F:zinc ion binding"/>
    <property type="evidence" value="ECO:0007669"/>
    <property type="project" value="UniProtKB-KW"/>
</dbReference>
<evidence type="ECO:0000256" key="16">
    <source>
        <dbReference type="ARBA" id="ARBA00023136"/>
    </source>
</evidence>
<dbReference type="InterPro" id="IPR011042">
    <property type="entry name" value="6-blade_b-propeller_TolB-like"/>
</dbReference>
<evidence type="ECO:0000256" key="12">
    <source>
        <dbReference type="ARBA" id="ARBA00022824"/>
    </source>
</evidence>
<dbReference type="InterPro" id="IPR001841">
    <property type="entry name" value="Znf_RING"/>
</dbReference>
<keyword evidence="11 20" id="KW-0863">Zinc-finger</keyword>
<evidence type="ECO:0000256" key="10">
    <source>
        <dbReference type="ARBA" id="ARBA00022737"/>
    </source>
</evidence>
<dbReference type="InterPro" id="IPR017907">
    <property type="entry name" value="Znf_RING_CS"/>
</dbReference>
<dbReference type="InterPro" id="IPR013083">
    <property type="entry name" value="Znf_RING/FYVE/PHD"/>
</dbReference>
<protein>
    <recommendedName>
        <fullName evidence="22">Phosphatidylserine synthase</fullName>
        <ecNumber evidence="22">2.7.8.29</ecNumber>
    </recommendedName>
    <alternativeName>
        <fullName evidence="22">Serine-exchange enzyme</fullName>
    </alternativeName>
</protein>
<organism evidence="24 25">
    <name type="scientific">Bagarius yarrelli</name>
    <name type="common">Goonch</name>
    <name type="synonym">Bagrus yarrelli</name>
    <dbReference type="NCBI Taxonomy" id="175774"/>
    <lineage>
        <taxon>Eukaryota</taxon>
        <taxon>Metazoa</taxon>
        <taxon>Chordata</taxon>
        <taxon>Craniata</taxon>
        <taxon>Vertebrata</taxon>
        <taxon>Euteleostomi</taxon>
        <taxon>Actinopterygii</taxon>
        <taxon>Neopterygii</taxon>
        <taxon>Teleostei</taxon>
        <taxon>Ostariophysi</taxon>
        <taxon>Siluriformes</taxon>
        <taxon>Sisoridae</taxon>
        <taxon>Sisorinae</taxon>
        <taxon>Bagarius</taxon>
    </lineage>
</organism>
<evidence type="ECO:0000313" key="24">
    <source>
        <dbReference type="EMBL" id="TSK20084.1"/>
    </source>
</evidence>
<dbReference type="Pfam" id="PF01436">
    <property type="entry name" value="NHL"/>
    <property type="match status" value="1"/>
</dbReference>
<evidence type="ECO:0000256" key="21">
    <source>
        <dbReference type="PROSITE-ProRule" id="PRU00504"/>
    </source>
</evidence>
<comment type="pathway">
    <text evidence="3 22">Phospholipid metabolism; phosphatidylserine biosynthesis.</text>
</comment>
<keyword evidence="10" id="KW-0677">Repeat</keyword>
<dbReference type="PANTHER" id="PTHR15362:SF32">
    <property type="entry name" value="PHOSPHATIDYLSERINE SYNTHASE 1"/>
    <property type="match status" value="1"/>
</dbReference>
<dbReference type="OrthoDB" id="6105938at2759"/>
<evidence type="ECO:0000256" key="14">
    <source>
        <dbReference type="ARBA" id="ARBA00022989"/>
    </source>
</evidence>
<dbReference type="InterPro" id="IPR027370">
    <property type="entry name" value="Znf-RING_euk"/>
</dbReference>
<dbReference type="Pfam" id="PF13445">
    <property type="entry name" value="zf-RING_UBOX"/>
    <property type="match status" value="1"/>
</dbReference>
<dbReference type="GO" id="GO:0106245">
    <property type="term" value="F:L-serine-phosphatidylethanolamine phosphatidyltransferase activity"/>
    <property type="evidence" value="ECO:0007669"/>
    <property type="project" value="UniProtKB-UniRule"/>
</dbReference>
<evidence type="ECO:0000256" key="18">
    <source>
        <dbReference type="ARBA" id="ARBA00023264"/>
    </source>
</evidence>
<feature type="transmembrane region" description="Helical" evidence="22">
    <location>
        <begin position="182"/>
        <end position="199"/>
    </location>
</feature>
<feature type="domain" description="RING-type" evidence="23">
    <location>
        <begin position="321"/>
        <end position="368"/>
    </location>
</feature>
<evidence type="ECO:0000313" key="25">
    <source>
        <dbReference type="Proteomes" id="UP000319801"/>
    </source>
</evidence>
<evidence type="ECO:0000256" key="20">
    <source>
        <dbReference type="PROSITE-ProRule" id="PRU00175"/>
    </source>
</evidence>
<dbReference type="UniPathway" id="UPA00948"/>
<evidence type="ECO:0000256" key="22">
    <source>
        <dbReference type="RuleBase" id="RU368094"/>
    </source>
</evidence>
<name>A0A556TLP5_BAGYA</name>